<evidence type="ECO:0000256" key="1">
    <source>
        <dbReference type="ARBA" id="ARBA00004123"/>
    </source>
</evidence>
<feature type="repeat" description="WD" evidence="6">
    <location>
        <begin position="266"/>
        <end position="301"/>
    </location>
</feature>
<dbReference type="PRINTS" id="PR00320">
    <property type="entry name" value="GPROTEINBRPT"/>
</dbReference>
<dbReference type="Gene3D" id="2.130.10.10">
    <property type="entry name" value="YVTN repeat-like/Quinoprotein amine dehydrogenase"/>
    <property type="match status" value="1"/>
</dbReference>
<reference evidence="9 10" key="1">
    <citation type="submission" date="2020-04" db="EMBL/GenBank/DDBJ databases">
        <authorList>
            <person name="Laetsch R D."/>
            <person name="Stevens L."/>
            <person name="Kumar S."/>
            <person name="Blaxter L. M."/>
        </authorList>
    </citation>
    <scope>NUCLEOTIDE SEQUENCE [LARGE SCALE GENOMIC DNA]</scope>
</reference>
<feature type="repeat" description="WD" evidence="6">
    <location>
        <begin position="313"/>
        <end position="348"/>
    </location>
</feature>
<feature type="compositionally biased region" description="Acidic residues" evidence="7">
    <location>
        <begin position="1"/>
        <end position="35"/>
    </location>
</feature>
<proteinExistence type="predicted"/>
<feature type="domain" description="Histone-binding protein RBBP4-like N-terminal" evidence="8">
    <location>
        <begin position="52"/>
        <end position="117"/>
    </location>
</feature>
<feature type="region of interest" description="Disordered" evidence="7">
    <location>
        <begin position="114"/>
        <end position="149"/>
    </location>
</feature>
<evidence type="ECO:0000256" key="4">
    <source>
        <dbReference type="ARBA" id="ARBA00023242"/>
    </source>
</evidence>
<dbReference type="InterPro" id="IPR020472">
    <property type="entry name" value="WD40_PAC1"/>
</dbReference>
<keyword evidence="2 6" id="KW-0853">WD repeat</keyword>
<dbReference type="PROSITE" id="PS50082">
    <property type="entry name" value="WD_REPEATS_2"/>
    <property type="match status" value="3"/>
</dbReference>
<evidence type="ECO:0000256" key="7">
    <source>
        <dbReference type="SAM" id="MobiDB-lite"/>
    </source>
</evidence>
<feature type="compositionally biased region" description="Basic and acidic residues" evidence="7">
    <location>
        <begin position="121"/>
        <end position="130"/>
    </location>
</feature>
<feature type="compositionally biased region" description="Acidic residues" evidence="7">
    <location>
        <begin position="131"/>
        <end position="144"/>
    </location>
</feature>
<dbReference type="AlphaFoldDB" id="A0A8S1EPL5"/>
<dbReference type="PANTHER" id="PTHR45903:SF1">
    <property type="entry name" value="GLUTAMATE-RICH WD REPEAT-CONTAINING PROTEIN 1"/>
    <property type="match status" value="1"/>
</dbReference>
<keyword evidence="4" id="KW-0539">Nucleus</keyword>
<dbReference type="GO" id="GO:0042254">
    <property type="term" value="P:ribosome biogenesis"/>
    <property type="evidence" value="ECO:0007669"/>
    <property type="project" value="TreeGrafter"/>
</dbReference>
<dbReference type="InterPro" id="IPR051972">
    <property type="entry name" value="Glutamate-rich_WD_repeat"/>
</dbReference>
<protein>
    <recommendedName>
        <fullName evidence="5">Glutamate-rich WD repeat-containing protein 1</fullName>
    </recommendedName>
</protein>
<comment type="subcellular location">
    <subcellularLocation>
        <location evidence="1">Nucleus</location>
    </subcellularLocation>
</comment>
<name>A0A8S1EPL5_9PELO</name>
<feature type="region of interest" description="Disordered" evidence="7">
    <location>
        <begin position="1"/>
        <end position="51"/>
    </location>
</feature>
<evidence type="ECO:0000313" key="9">
    <source>
        <dbReference type="EMBL" id="CAB3401274.1"/>
    </source>
</evidence>
<evidence type="ECO:0000256" key="3">
    <source>
        <dbReference type="ARBA" id="ARBA00022737"/>
    </source>
</evidence>
<dbReference type="SMART" id="SM00320">
    <property type="entry name" value="WD40"/>
    <property type="match status" value="4"/>
</dbReference>
<dbReference type="InterPro" id="IPR001680">
    <property type="entry name" value="WD40_rpt"/>
</dbReference>
<dbReference type="SUPFAM" id="SSF50978">
    <property type="entry name" value="WD40 repeat-like"/>
    <property type="match status" value="1"/>
</dbReference>
<feature type="repeat" description="WD" evidence="6">
    <location>
        <begin position="358"/>
        <end position="394"/>
    </location>
</feature>
<evidence type="ECO:0000259" key="8">
    <source>
        <dbReference type="Pfam" id="PF12265"/>
    </source>
</evidence>
<evidence type="ECO:0000256" key="2">
    <source>
        <dbReference type="ARBA" id="ARBA00022574"/>
    </source>
</evidence>
<sequence>MTDANDVEMKEEEIEDESESEESSEDEGDEVEEEEKQAYIPGLSRPLKKGEGLDFDPSVYKVFHTFTTDWPCLSFDVVPDGLGENRTTFPAECYIVSGTQAEKDRDNEIVVMGLKNLSEMRPPKEAKGDDSDTSEDESEDEDEESIKKREPIMHGMIIPHFGSINRVRAERLGDSTVCACWNAQGRVQIWNITEALNSVHLMKGGKQSQEMKGRSLFTHNGTGKEGYGLAWSSLKKGDLATGDIIRKIFIWQMKEGGEWAVGSTPLTGHKKSIEDLAWSPTENGLLASCSSDQSIKLWDTRANPKEACVCTVNKAHDSDVNVISWNRHDNLIVSGGDDGELKIWSLKTIQFGQPVARFKYHSGPITSVEWHPQETTTFMASSEDDQTTIWDIATEADGANTIEGVPPQLMFVHMGQKEVKEVHWHPQIPGLAINTSIDGFNVFKTINI</sequence>
<gene>
    <name evidence="9" type="ORF">CBOVIS_LOCUS4044</name>
</gene>
<dbReference type="PANTHER" id="PTHR45903">
    <property type="entry name" value="GLUTAMATE-RICH WD REPEAT-CONTAINING PROTEIN 1"/>
    <property type="match status" value="1"/>
</dbReference>
<keyword evidence="3" id="KW-0677">Repeat</keyword>
<comment type="caution">
    <text evidence="9">The sequence shown here is derived from an EMBL/GenBank/DDBJ whole genome shotgun (WGS) entry which is preliminary data.</text>
</comment>
<evidence type="ECO:0000256" key="6">
    <source>
        <dbReference type="PROSITE-ProRule" id="PRU00221"/>
    </source>
</evidence>
<dbReference type="Pfam" id="PF00400">
    <property type="entry name" value="WD40"/>
    <property type="match status" value="3"/>
</dbReference>
<dbReference type="EMBL" id="CADEPM010000003">
    <property type="protein sequence ID" value="CAB3401274.1"/>
    <property type="molecule type" value="Genomic_DNA"/>
</dbReference>
<evidence type="ECO:0000256" key="5">
    <source>
        <dbReference type="ARBA" id="ARBA00040876"/>
    </source>
</evidence>
<dbReference type="Proteomes" id="UP000494206">
    <property type="component" value="Unassembled WGS sequence"/>
</dbReference>
<dbReference type="InterPro" id="IPR019775">
    <property type="entry name" value="WD40_repeat_CS"/>
</dbReference>
<dbReference type="GO" id="GO:0005730">
    <property type="term" value="C:nucleolus"/>
    <property type="evidence" value="ECO:0007669"/>
    <property type="project" value="TreeGrafter"/>
</dbReference>
<evidence type="ECO:0000313" key="10">
    <source>
        <dbReference type="Proteomes" id="UP000494206"/>
    </source>
</evidence>
<dbReference type="PROSITE" id="PS00678">
    <property type="entry name" value="WD_REPEATS_1"/>
    <property type="match status" value="1"/>
</dbReference>
<dbReference type="Pfam" id="PF12265">
    <property type="entry name" value="CAF1C_H4-bd"/>
    <property type="match status" value="1"/>
</dbReference>
<dbReference type="PROSITE" id="PS50294">
    <property type="entry name" value="WD_REPEATS_REGION"/>
    <property type="match status" value="3"/>
</dbReference>
<dbReference type="InterPro" id="IPR022052">
    <property type="entry name" value="Histone-bd_RBBP4-like_N"/>
</dbReference>
<dbReference type="InterPro" id="IPR036322">
    <property type="entry name" value="WD40_repeat_dom_sf"/>
</dbReference>
<accession>A0A8S1EPL5</accession>
<dbReference type="OrthoDB" id="2161379at2759"/>
<organism evidence="9 10">
    <name type="scientific">Caenorhabditis bovis</name>
    <dbReference type="NCBI Taxonomy" id="2654633"/>
    <lineage>
        <taxon>Eukaryota</taxon>
        <taxon>Metazoa</taxon>
        <taxon>Ecdysozoa</taxon>
        <taxon>Nematoda</taxon>
        <taxon>Chromadorea</taxon>
        <taxon>Rhabditida</taxon>
        <taxon>Rhabditina</taxon>
        <taxon>Rhabditomorpha</taxon>
        <taxon>Rhabditoidea</taxon>
        <taxon>Rhabditidae</taxon>
        <taxon>Peloderinae</taxon>
        <taxon>Caenorhabditis</taxon>
    </lineage>
</organism>
<dbReference type="InterPro" id="IPR015943">
    <property type="entry name" value="WD40/YVTN_repeat-like_dom_sf"/>
</dbReference>
<keyword evidence="10" id="KW-1185">Reference proteome</keyword>